<dbReference type="AlphaFoldDB" id="A0AA35T1Q5"/>
<sequence length="47" mass="5525">MTQISGSVAIQDPHKLRGFRGAQEHNHIVNIHKQNEQQQQQQRQHDK</sequence>
<reference evidence="2" key="1">
    <citation type="submission" date="2023-03" db="EMBL/GenBank/DDBJ databases">
        <authorList>
            <person name="Steffen K."/>
            <person name="Cardenas P."/>
        </authorList>
    </citation>
    <scope>NUCLEOTIDE SEQUENCE</scope>
</reference>
<keyword evidence="3" id="KW-1185">Reference proteome</keyword>
<evidence type="ECO:0000256" key="1">
    <source>
        <dbReference type="SAM" id="MobiDB-lite"/>
    </source>
</evidence>
<proteinExistence type="predicted"/>
<organism evidence="2 3">
    <name type="scientific">Geodia barretti</name>
    <name type="common">Barrett's horny sponge</name>
    <dbReference type="NCBI Taxonomy" id="519541"/>
    <lineage>
        <taxon>Eukaryota</taxon>
        <taxon>Metazoa</taxon>
        <taxon>Porifera</taxon>
        <taxon>Demospongiae</taxon>
        <taxon>Heteroscleromorpha</taxon>
        <taxon>Tetractinellida</taxon>
        <taxon>Astrophorina</taxon>
        <taxon>Geodiidae</taxon>
        <taxon>Geodia</taxon>
    </lineage>
</organism>
<comment type="caution">
    <text evidence="2">The sequence shown here is derived from an EMBL/GenBank/DDBJ whole genome shotgun (WGS) entry which is preliminary data.</text>
</comment>
<protein>
    <submittedName>
        <fullName evidence="2">Uncharacterized protein</fullName>
    </submittedName>
</protein>
<dbReference type="Proteomes" id="UP001174909">
    <property type="component" value="Unassembled WGS sequence"/>
</dbReference>
<evidence type="ECO:0000313" key="3">
    <source>
        <dbReference type="Proteomes" id="UP001174909"/>
    </source>
</evidence>
<name>A0AA35T1Q5_GEOBA</name>
<dbReference type="EMBL" id="CASHTH010003034">
    <property type="protein sequence ID" value="CAI8039382.1"/>
    <property type="molecule type" value="Genomic_DNA"/>
</dbReference>
<feature type="region of interest" description="Disordered" evidence="1">
    <location>
        <begin position="1"/>
        <end position="25"/>
    </location>
</feature>
<evidence type="ECO:0000313" key="2">
    <source>
        <dbReference type="EMBL" id="CAI8039382.1"/>
    </source>
</evidence>
<accession>A0AA35T1Q5</accession>
<gene>
    <name evidence="2" type="ORF">GBAR_LOCUS21898</name>
</gene>